<keyword evidence="1" id="KW-1133">Transmembrane helix</keyword>
<keyword evidence="1" id="KW-0472">Membrane</keyword>
<keyword evidence="1" id="KW-0812">Transmembrane</keyword>
<proteinExistence type="predicted"/>
<evidence type="ECO:0000313" key="2">
    <source>
        <dbReference type="EMBL" id="MCS2794794.1"/>
    </source>
</evidence>
<accession>A0AAW5P1S0</accession>
<feature type="transmembrane region" description="Helical" evidence="1">
    <location>
        <begin position="90"/>
        <end position="112"/>
    </location>
</feature>
<name>A0AAW5P1S0_9BACE</name>
<evidence type="ECO:0008006" key="4">
    <source>
        <dbReference type="Google" id="ProtNLM"/>
    </source>
</evidence>
<sequence>MENFTIEKMEIKRFNALLVRTIASTLLLGWIAWWIYCIDNNESTWGMSYFNAFVLLIYAAVAWKTSATLEKIKNDKRLAEALDGEIYSVYNYKSLATGFYAALIAGVIVFTFGDCLNLSVHIASLIIIFIAGLSSQIRKLILYKP</sequence>
<dbReference type="AlphaFoldDB" id="A0AAW5P1S0"/>
<gene>
    <name evidence="2" type="ORF">NXW97_22865</name>
</gene>
<organism evidence="2 3">
    <name type="scientific">Bacteroides faecis</name>
    <dbReference type="NCBI Taxonomy" id="674529"/>
    <lineage>
        <taxon>Bacteria</taxon>
        <taxon>Pseudomonadati</taxon>
        <taxon>Bacteroidota</taxon>
        <taxon>Bacteroidia</taxon>
        <taxon>Bacteroidales</taxon>
        <taxon>Bacteroidaceae</taxon>
        <taxon>Bacteroides</taxon>
    </lineage>
</organism>
<evidence type="ECO:0000313" key="3">
    <source>
        <dbReference type="Proteomes" id="UP001204548"/>
    </source>
</evidence>
<dbReference type="Proteomes" id="UP001204548">
    <property type="component" value="Unassembled WGS sequence"/>
</dbReference>
<feature type="transmembrane region" description="Helical" evidence="1">
    <location>
        <begin position="48"/>
        <end position="69"/>
    </location>
</feature>
<feature type="transmembrane region" description="Helical" evidence="1">
    <location>
        <begin position="118"/>
        <end position="137"/>
    </location>
</feature>
<dbReference type="EMBL" id="JANUTS010000001">
    <property type="protein sequence ID" value="MCS2794794.1"/>
    <property type="molecule type" value="Genomic_DNA"/>
</dbReference>
<protein>
    <recommendedName>
        <fullName evidence="4">Transmembrane protein</fullName>
    </recommendedName>
</protein>
<evidence type="ECO:0000256" key="1">
    <source>
        <dbReference type="SAM" id="Phobius"/>
    </source>
</evidence>
<feature type="transmembrane region" description="Helical" evidence="1">
    <location>
        <begin position="17"/>
        <end position="36"/>
    </location>
</feature>
<comment type="caution">
    <text evidence="2">The sequence shown here is derived from an EMBL/GenBank/DDBJ whole genome shotgun (WGS) entry which is preliminary data.</text>
</comment>
<dbReference type="RefSeq" id="WP_029425687.1">
    <property type="nucleotide sequence ID" value="NZ_CABMFH010000009.1"/>
</dbReference>
<reference evidence="2" key="1">
    <citation type="submission" date="2022-08" db="EMBL/GenBank/DDBJ databases">
        <title>Genome Sequencing of Bacteroides fragilis Group Isolates with Nanopore Technology.</title>
        <authorList>
            <person name="Tisza M.J."/>
            <person name="Smith D."/>
            <person name="Dekker J.P."/>
        </authorList>
    </citation>
    <scope>NUCLEOTIDE SEQUENCE</scope>
    <source>
        <strain evidence="2">BFG-351</strain>
    </source>
</reference>